<evidence type="ECO:0000256" key="6">
    <source>
        <dbReference type="ARBA" id="ARBA00022605"/>
    </source>
</evidence>
<dbReference type="NCBIfam" id="NF004976">
    <property type="entry name" value="PRK06349.1"/>
    <property type="match status" value="1"/>
</dbReference>
<dbReference type="InterPro" id="IPR045865">
    <property type="entry name" value="ACT-like_dom_sf"/>
</dbReference>
<dbReference type="CDD" id="cd04881">
    <property type="entry name" value="ACT_HSDH-Hom"/>
    <property type="match status" value="1"/>
</dbReference>
<accession>A0A4U7BGF4</accession>
<evidence type="ECO:0000256" key="1">
    <source>
        <dbReference type="ARBA" id="ARBA00005056"/>
    </source>
</evidence>
<dbReference type="PANTHER" id="PTHR43331:SF1">
    <property type="entry name" value="HOMOSERINE DEHYDROGENASE"/>
    <property type="match status" value="1"/>
</dbReference>
<comment type="pathway">
    <text evidence="2 13">Amino-acid biosynthesis; L-methionine biosynthesis via de novo pathway; L-homoserine from L-aspartate: step 3/3.</text>
</comment>
<dbReference type="GO" id="GO:0004412">
    <property type="term" value="F:homoserine dehydrogenase activity"/>
    <property type="evidence" value="ECO:0007669"/>
    <property type="project" value="UniProtKB-EC"/>
</dbReference>
<keyword evidence="10 13" id="KW-0486">Methionine biosynthesis</keyword>
<dbReference type="OrthoDB" id="9808167at2"/>
<dbReference type="Gene3D" id="3.40.50.720">
    <property type="entry name" value="NAD(P)-binding Rossmann-like Domain"/>
    <property type="match status" value="1"/>
</dbReference>
<protein>
    <recommendedName>
        <fullName evidence="5 13">Homoserine dehydrogenase</fullName>
        <ecNumber evidence="4 13">1.1.1.3</ecNumber>
    </recommendedName>
</protein>
<evidence type="ECO:0000313" key="17">
    <source>
        <dbReference type="Proteomes" id="UP000308838"/>
    </source>
</evidence>
<evidence type="ECO:0000259" key="15">
    <source>
        <dbReference type="PROSITE" id="PS51671"/>
    </source>
</evidence>
<sequence length="416" mass="46108">MRIAILGYGVVGSAVAKALIENDKIIRARCGENIIPVIALARKNKKNALIPITTNIDEILQRDDIDVFVELMGGIEIPFQIVSQILKKKKPVVSANKAMLAYYRYELENLAKNLAFGYEASVGGGIPIIKILKEGLSANNILSIKGILNGTSNYILSAMNTKGIQFYDALKTAQELGYAEADPSFDIEGQDAAHKLLILASIAYGLRAKPEDILIEGISDITSEDMYFAKEFDFTIKLLGIAKTKNSKVELRVHPTMINKDKMIAKVDGVMNAVSITGDLLGENLYYGAGAGGMTTASAVISDLIDIARNEFKGPMLGFRNDFQFELLNKDEIFTKYYLRLKVEDKVGVLSKIAQLMSENGISIDSFLQKPKQDEIHSTLFFTTHSTFEKDIKNLLLILEKQDFIKGKPFMMRIEE</sequence>
<dbReference type="UniPathway" id="UPA00050">
    <property type="reaction ID" value="UER00063"/>
</dbReference>
<dbReference type="Pfam" id="PF03447">
    <property type="entry name" value="NAD_binding_3"/>
    <property type="match status" value="1"/>
</dbReference>
<dbReference type="PROSITE" id="PS51671">
    <property type="entry name" value="ACT"/>
    <property type="match status" value="1"/>
</dbReference>
<evidence type="ECO:0000256" key="13">
    <source>
        <dbReference type="RuleBase" id="RU000579"/>
    </source>
</evidence>
<keyword evidence="17" id="KW-1185">Reference proteome</keyword>
<dbReference type="EMBL" id="NXLZ01000007">
    <property type="protein sequence ID" value="TKX30803.1"/>
    <property type="molecule type" value="Genomic_DNA"/>
</dbReference>
<keyword evidence="8 12" id="KW-0521">NADP</keyword>
<evidence type="ECO:0000256" key="4">
    <source>
        <dbReference type="ARBA" id="ARBA00013213"/>
    </source>
</evidence>
<feature type="binding site" evidence="12">
    <location>
        <position position="97"/>
    </location>
    <ligand>
        <name>NADPH</name>
        <dbReference type="ChEBI" id="CHEBI:57783"/>
    </ligand>
</feature>
<dbReference type="EC" id="1.1.1.3" evidence="4 13"/>
<comment type="catalytic activity">
    <reaction evidence="13">
        <text>L-homoserine + NADP(+) = L-aspartate 4-semialdehyde + NADPH + H(+)</text>
        <dbReference type="Rhea" id="RHEA:15761"/>
        <dbReference type="ChEBI" id="CHEBI:15378"/>
        <dbReference type="ChEBI" id="CHEBI:57476"/>
        <dbReference type="ChEBI" id="CHEBI:57783"/>
        <dbReference type="ChEBI" id="CHEBI:58349"/>
        <dbReference type="ChEBI" id="CHEBI:537519"/>
        <dbReference type="EC" id="1.1.1.3"/>
    </reaction>
</comment>
<dbReference type="RefSeq" id="WP_137620686.1">
    <property type="nucleotide sequence ID" value="NZ_NXLZ01000007.1"/>
</dbReference>
<evidence type="ECO:0000256" key="10">
    <source>
        <dbReference type="ARBA" id="ARBA00023167"/>
    </source>
</evidence>
<evidence type="ECO:0000256" key="11">
    <source>
        <dbReference type="PIRSR" id="PIRSR000098-1"/>
    </source>
</evidence>
<feature type="binding site" evidence="12">
    <location>
        <begin position="6"/>
        <end position="13"/>
    </location>
    <ligand>
        <name>NADP(+)</name>
        <dbReference type="ChEBI" id="CHEBI:58349"/>
    </ligand>
</feature>
<evidence type="ECO:0000256" key="14">
    <source>
        <dbReference type="RuleBase" id="RU004171"/>
    </source>
</evidence>
<proteinExistence type="inferred from homology"/>
<keyword evidence="7 13" id="KW-0791">Threonine biosynthesis</keyword>
<dbReference type="AlphaFoldDB" id="A0A4U7BGF4"/>
<dbReference type="Gene3D" id="3.30.360.10">
    <property type="entry name" value="Dihydrodipicolinate Reductase, domain 2"/>
    <property type="match status" value="1"/>
</dbReference>
<feature type="active site" description="Proton donor" evidence="11">
    <location>
        <position position="195"/>
    </location>
</feature>
<dbReference type="Gene3D" id="3.30.70.260">
    <property type="match status" value="1"/>
</dbReference>
<gene>
    <name evidence="16" type="ORF">CQA69_04910</name>
</gene>
<comment type="pathway">
    <text evidence="1 13">Amino-acid biosynthesis; L-threonine biosynthesis; L-threonine from L-aspartate: step 3/5.</text>
</comment>
<name>A0A4U7BGF4_9BACT</name>
<dbReference type="GO" id="GO:0009086">
    <property type="term" value="P:methionine biosynthetic process"/>
    <property type="evidence" value="ECO:0007669"/>
    <property type="project" value="UniProtKB-KW"/>
</dbReference>
<dbReference type="UniPathway" id="UPA00051">
    <property type="reaction ID" value="UER00465"/>
</dbReference>
<evidence type="ECO:0000256" key="3">
    <source>
        <dbReference type="ARBA" id="ARBA00006753"/>
    </source>
</evidence>
<dbReference type="Proteomes" id="UP000308838">
    <property type="component" value="Unassembled WGS sequence"/>
</dbReference>
<feature type="domain" description="ACT" evidence="15">
    <location>
        <begin position="338"/>
        <end position="416"/>
    </location>
</feature>
<evidence type="ECO:0000256" key="8">
    <source>
        <dbReference type="ARBA" id="ARBA00022857"/>
    </source>
</evidence>
<dbReference type="Pfam" id="PF00742">
    <property type="entry name" value="Homoserine_dh"/>
    <property type="match status" value="1"/>
</dbReference>
<dbReference type="GO" id="GO:0050661">
    <property type="term" value="F:NADP binding"/>
    <property type="evidence" value="ECO:0007669"/>
    <property type="project" value="InterPro"/>
</dbReference>
<evidence type="ECO:0000256" key="5">
    <source>
        <dbReference type="ARBA" id="ARBA00013376"/>
    </source>
</evidence>
<evidence type="ECO:0000313" key="16">
    <source>
        <dbReference type="EMBL" id="TKX30803.1"/>
    </source>
</evidence>
<organism evidence="16 17">
    <name type="scientific">Campylobacter estrildidarum</name>
    <dbReference type="NCBI Taxonomy" id="2510189"/>
    <lineage>
        <taxon>Bacteria</taxon>
        <taxon>Pseudomonadati</taxon>
        <taxon>Campylobacterota</taxon>
        <taxon>Epsilonproteobacteria</taxon>
        <taxon>Campylobacterales</taxon>
        <taxon>Campylobacteraceae</taxon>
        <taxon>Campylobacter</taxon>
    </lineage>
</organism>
<dbReference type="SUPFAM" id="SSF55021">
    <property type="entry name" value="ACT-like"/>
    <property type="match status" value="1"/>
</dbReference>
<evidence type="ECO:0000256" key="9">
    <source>
        <dbReference type="ARBA" id="ARBA00023002"/>
    </source>
</evidence>
<keyword evidence="9 13" id="KW-0560">Oxidoreductase</keyword>
<evidence type="ECO:0000256" key="12">
    <source>
        <dbReference type="PIRSR" id="PIRSR000098-2"/>
    </source>
</evidence>
<dbReference type="GO" id="GO:0009088">
    <property type="term" value="P:threonine biosynthetic process"/>
    <property type="evidence" value="ECO:0007669"/>
    <property type="project" value="UniProtKB-UniPathway"/>
</dbReference>
<evidence type="ECO:0000256" key="7">
    <source>
        <dbReference type="ARBA" id="ARBA00022697"/>
    </source>
</evidence>
<dbReference type="Pfam" id="PF01842">
    <property type="entry name" value="ACT"/>
    <property type="match status" value="1"/>
</dbReference>
<comment type="caution">
    <text evidence="16">The sequence shown here is derived from an EMBL/GenBank/DDBJ whole genome shotgun (WGS) entry which is preliminary data.</text>
</comment>
<dbReference type="PROSITE" id="PS01042">
    <property type="entry name" value="HOMOSER_DHGENASE"/>
    <property type="match status" value="1"/>
</dbReference>
<reference evidence="16 17" key="1">
    <citation type="submission" date="2018-05" db="EMBL/GenBank/DDBJ databases">
        <title>Novel Campyloabacter and Helicobacter Species and Strains.</title>
        <authorList>
            <person name="Mannion A.J."/>
            <person name="Shen Z."/>
            <person name="Fox J.G."/>
        </authorList>
    </citation>
    <scope>NUCLEOTIDE SEQUENCE [LARGE SCALE GENOMIC DNA]</scope>
    <source>
        <strain evidence="17">MIT17-664</strain>
    </source>
</reference>
<dbReference type="InterPro" id="IPR019811">
    <property type="entry name" value="HDH_CS"/>
</dbReference>
<keyword evidence="6 13" id="KW-0028">Amino-acid biosynthesis</keyword>
<dbReference type="InterPro" id="IPR036291">
    <property type="entry name" value="NAD(P)-bd_dom_sf"/>
</dbReference>
<dbReference type="PIRSF" id="PIRSF000098">
    <property type="entry name" value="Homoser_dehydrog"/>
    <property type="match status" value="1"/>
</dbReference>
<dbReference type="InterPro" id="IPR005106">
    <property type="entry name" value="Asp/hSer_DH_NAD-bd"/>
</dbReference>
<dbReference type="FunFam" id="3.30.360.10:FF:000005">
    <property type="entry name" value="Homoserine dehydrogenase"/>
    <property type="match status" value="1"/>
</dbReference>
<dbReference type="InterPro" id="IPR001342">
    <property type="entry name" value="HDH_cat"/>
</dbReference>
<dbReference type="InterPro" id="IPR002912">
    <property type="entry name" value="ACT_dom"/>
</dbReference>
<feature type="binding site" evidence="12">
    <location>
        <position position="180"/>
    </location>
    <ligand>
        <name>L-homoserine</name>
        <dbReference type="ChEBI" id="CHEBI:57476"/>
    </ligand>
</feature>
<comment type="similarity">
    <text evidence="3 14">Belongs to the homoserine dehydrogenase family.</text>
</comment>
<dbReference type="SUPFAM" id="SSF51735">
    <property type="entry name" value="NAD(P)-binding Rossmann-fold domains"/>
    <property type="match status" value="1"/>
</dbReference>
<dbReference type="SUPFAM" id="SSF55347">
    <property type="entry name" value="Glyceraldehyde-3-phosphate dehydrogenase-like, C-terminal domain"/>
    <property type="match status" value="1"/>
</dbReference>
<dbReference type="PANTHER" id="PTHR43331">
    <property type="entry name" value="HOMOSERINE DEHYDROGENASE"/>
    <property type="match status" value="1"/>
</dbReference>
<dbReference type="InterPro" id="IPR016204">
    <property type="entry name" value="HDH"/>
</dbReference>
<evidence type="ECO:0000256" key="2">
    <source>
        <dbReference type="ARBA" id="ARBA00005062"/>
    </source>
</evidence>